<proteinExistence type="predicted"/>
<feature type="domain" description="Transposase Tn5 dimerisation" evidence="1">
    <location>
        <begin position="13"/>
        <end position="48"/>
    </location>
</feature>
<evidence type="ECO:0000259" key="1">
    <source>
        <dbReference type="Pfam" id="PF02281"/>
    </source>
</evidence>
<dbReference type="SUPFAM" id="SSF53098">
    <property type="entry name" value="Ribonuclease H-like"/>
    <property type="match status" value="1"/>
</dbReference>
<sequence>MQSWGLEIPESGCPRLEDVVRAIARLGGFVDRRKNDPGTQTLWIGMQRCYDLSNAWNKFGPGAKKFSPD</sequence>
<dbReference type="Proteomes" id="UP000320176">
    <property type="component" value="Unassembled WGS sequence"/>
</dbReference>
<reference evidence="2 3" key="1">
    <citation type="submission" date="2019-02" db="EMBL/GenBank/DDBJ databases">
        <title>Deep-cultivation of Planctomycetes and their phenomic and genomic characterization uncovers novel biology.</title>
        <authorList>
            <person name="Wiegand S."/>
            <person name="Jogler M."/>
            <person name="Boedeker C."/>
            <person name="Pinto D."/>
            <person name="Vollmers J."/>
            <person name="Rivas-Marin E."/>
            <person name="Kohn T."/>
            <person name="Peeters S.H."/>
            <person name="Heuer A."/>
            <person name="Rast P."/>
            <person name="Oberbeckmann S."/>
            <person name="Bunk B."/>
            <person name="Jeske O."/>
            <person name="Meyerdierks A."/>
            <person name="Storesund J.E."/>
            <person name="Kallscheuer N."/>
            <person name="Luecker S."/>
            <person name="Lage O.M."/>
            <person name="Pohl T."/>
            <person name="Merkel B.J."/>
            <person name="Hornburger P."/>
            <person name="Mueller R.-W."/>
            <person name="Bruemmer F."/>
            <person name="Labrenz M."/>
            <person name="Spormann A.M."/>
            <person name="Op Den Camp H."/>
            <person name="Overmann J."/>
            <person name="Amann R."/>
            <person name="Jetten M.S.M."/>
            <person name="Mascher T."/>
            <person name="Medema M.H."/>
            <person name="Devos D.P."/>
            <person name="Kaster A.-K."/>
            <person name="Ovreas L."/>
            <person name="Rohde M."/>
            <person name="Galperin M.Y."/>
            <person name="Jogler C."/>
        </authorList>
    </citation>
    <scope>NUCLEOTIDE SEQUENCE [LARGE SCALE GENOMIC DNA]</scope>
    <source>
        <strain evidence="2 3">Pla52n</strain>
    </source>
</reference>
<dbReference type="AlphaFoldDB" id="A0A5C6AS29"/>
<name>A0A5C6AS29_9BACT</name>
<dbReference type="InterPro" id="IPR003201">
    <property type="entry name" value="Transposase_Tn5"/>
</dbReference>
<dbReference type="RefSeq" id="WP_390620392.1">
    <property type="nucleotide sequence ID" value="NZ_CP151726.1"/>
</dbReference>
<keyword evidence="3" id="KW-1185">Reference proteome</keyword>
<dbReference type="Pfam" id="PF02281">
    <property type="entry name" value="Dimer_Tnp_Tn5"/>
    <property type="match status" value="1"/>
</dbReference>
<comment type="caution">
    <text evidence="2">The sequence shown here is derived from an EMBL/GenBank/DDBJ whole genome shotgun (WGS) entry which is preliminary data.</text>
</comment>
<dbReference type="InterPro" id="IPR014737">
    <property type="entry name" value="Transposase_Tn5-like_C"/>
</dbReference>
<dbReference type="EMBL" id="SJPN01000004">
    <property type="protein sequence ID" value="TWU02217.1"/>
    <property type="molecule type" value="Genomic_DNA"/>
</dbReference>
<evidence type="ECO:0000313" key="2">
    <source>
        <dbReference type="EMBL" id="TWU02217.1"/>
    </source>
</evidence>
<evidence type="ECO:0000313" key="3">
    <source>
        <dbReference type="Proteomes" id="UP000320176"/>
    </source>
</evidence>
<dbReference type="InterPro" id="IPR012337">
    <property type="entry name" value="RNaseH-like_sf"/>
</dbReference>
<accession>A0A5C6AS29</accession>
<organism evidence="2 3">
    <name type="scientific">Stieleria varia</name>
    <dbReference type="NCBI Taxonomy" id="2528005"/>
    <lineage>
        <taxon>Bacteria</taxon>
        <taxon>Pseudomonadati</taxon>
        <taxon>Planctomycetota</taxon>
        <taxon>Planctomycetia</taxon>
        <taxon>Pirellulales</taxon>
        <taxon>Pirellulaceae</taxon>
        <taxon>Stieleria</taxon>
    </lineage>
</organism>
<dbReference type="Gene3D" id="1.10.740.10">
    <property type="entry name" value="Transferase Inhibitor Protein From Tn5, Chain"/>
    <property type="match status" value="1"/>
</dbReference>
<protein>
    <recommendedName>
        <fullName evidence="1">Transposase Tn5 dimerisation domain-containing protein</fullName>
    </recommendedName>
</protein>
<gene>
    <name evidence="2" type="ORF">Pla52n_32660</name>
</gene>